<comment type="catalytic activity">
    <reaction evidence="1 10">
        <text>a myo-inositol phosphate + H2O = myo-inositol + phosphate</text>
        <dbReference type="Rhea" id="RHEA:24056"/>
        <dbReference type="ChEBI" id="CHEBI:15377"/>
        <dbReference type="ChEBI" id="CHEBI:17268"/>
        <dbReference type="ChEBI" id="CHEBI:43474"/>
        <dbReference type="ChEBI" id="CHEBI:84139"/>
        <dbReference type="EC" id="3.1.3.25"/>
    </reaction>
</comment>
<dbReference type="PRINTS" id="PR00377">
    <property type="entry name" value="IMPHPHTASES"/>
</dbReference>
<dbReference type="PRINTS" id="PR01959">
    <property type="entry name" value="SBIMPHPHTASE"/>
</dbReference>
<keyword evidence="7 10" id="KW-0378">Hydrolase</keyword>
<dbReference type="PANTHER" id="PTHR20854:SF4">
    <property type="entry name" value="INOSITOL-1-MONOPHOSPHATASE-RELATED"/>
    <property type="match status" value="1"/>
</dbReference>
<sequence length="271" mass="29506">MSRPSPTVSIMIEAAQAAGRKLLRDFGEVEQLQISKKGPADFVSAADRKAEEICFDRLSKKRPGYGFLMEEGGIVEGSDKSHRFIVDPLDGTTNFLHGIPHFAVSIGLERDGELRAGVVHDVIRNEIFWAETGEGAWLENRRLRVSNRRKLGESVLATGIPFMGRGDHPEFLKELNILMGEVAGIRRFGAASLDLAYVAAGRFDGFWERGLAPWDVAAGIVLVREAGGVVNGLGGKEPLNDGDLVCGNSTLVAKMTDRIEGRVKPKSSDTF</sequence>
<dbReference type="GO" id="GO:0006020">
    <property type="term" value="P:inositol metabolic process"/>
    <property type="evidence" value="ECO:0007669"/>
    <property type="project" value="TreeGrafter"/>
</dbReference>
<dbReference type="GO" id="GO:0046872">
    <property type="term" value="F:metal ion binding"/>
    <property type="evidence" value="ECO:0007669"/>
    <property type="project" value="UniProtKB-KW"/>
</dbReference>
<feature type="binding site" evidence="9">
    <location>
        <position position="87"/>
    </location>
    <ligand>
        <name>Mg(2+)</name>
        <dbReference type="ChEBI" id="CHEBI:18420"/>
        <label>1</label>
        <note>catalytic</note>
    </ligand>
</feature>
<evidence type="ECO:0000256" key="4">
    <source>
        <dbReference type="ARBA" id="ARBA00013106"/>
    </source>
</evidence>
<evidence type="ECO:0000256" key="5">
    <source>
        <dbReference type="ARBA" id="ARBA00019784"/>
    </source>
</evidence>
<evidence type="ECO:0000256" key="6">
    <source>
        <dbReference type="ARBA" id="ARBA00022723"/>
    </source>
</evidence>
<dbReference type="Proteomes" id="UP000002745">
    <property type="component" value="Chromosome"/>
</dbReference>
<evidence type="ECO:0000256" key="3">
    <source>
        <dbReference type="ARBA" id="ARBA00009759"/>
    </source>
</evidence>
<evidence type="ECO:0000313" key="11">
    <source>
        <dbReference type="EMBL" id="ACT60643.1"/>
    </source>
</evidence>
<feature type="binding site" evidence="9">
    <location>
        <position position="70"/>
    </location>
    <ligand>
        <name>Mg(2+)</name>
        <dbReference type="ChEBI" id="CHEBI:18420"/>
        <label>1</label>
        <note>catalytic</note>
    </ligand>
</feature>
<dbReference type="KEGG" id="hba:Hbal_2975"/>
<proteinExistence type="inferred from homology"/>
<dbReference type="InterPro" id="IPR033942">
    <property type="entry name" value="IMPase"/>
</dbReference>
<feature type="binding site" evidence="9">
    <location>
        <position position="215"/>
    </location>
    <ligand>
        <name>Mg(2+)</name>
        <dbReference type="ChEBI" id="CHEBI:18420"/>
        <label>1</label>
        <note>catalytic</note>
    </ligand>
</feature>
<gene>
    <name evidence="11" type="ordered locus">Hbal_2975</name>
</gene>
<protein>
    <recommendedName>
        <fullName evidence="5 10">Inositol-1-monophosphatase</fullName>
        <ecNumber evidence="4 10">3.1.3.25</ecNumber>
    </recommendedName>
</protein>
<dbReference type="FunFam" id="3.30.540.10:FF:000003">
    <property type="entry name" value="Inositol-1-monophosphatase"/>
    <property type="match status" value="1"/>
</dbReference>
<evidence type="ECO:0000256" key="9">
    <source>
        <dbReference type="PIRSR" id="PIRSR600760-2"/>
    </source>
</evidence>
<dbReference type="EMBL" id="CP001678">
    <property type="protein sequence ID" value="ACT60643.1"/>
    <property type="molecule type" value="Genomic_DNA"/>
</dbReference>
<keyword evidence="8 9" id="KW-0460">Magnesium</keyword>
<keyword evidence="6 9" id="KW-0479">Metal-binding</keyword>
<dbReference type="OrthoDB" id="9785695at2"/>
<evidence type="ECO:0000256" key="10">
    <source>
        <dbReference type="RuleBase" id="RU364068"/>
    </source>
</evidence>
<feature type="binding site" evidence="9">
    <location>
        <position position="90"/>
    </location>
    <ligand>
        <name>Mg(2+)</name>
        <dbReference type="ChEBI" id="CHEBI:18420"/>
        <label>2</label>
    </ligand>
</feature>
<dbReference type="Gene3D" id="3.40.190.80">
    <property type="match status" value="1"/>
</dbReference>
<dbReference type="PROSITE" id="PS00629">
    <property type="entry name" value="IMP_1"/>
    <property type="match status" value="1"/>
</dbReference>
<dbReference type="eggNOG" id="COG0483">
    <property type="taxonomic scope" value="Bacteria"/>
</dbReference>
<dbReference type="RefSeq" id="WP_015828793.1">
    <property type="nucleotide sequence ID" value="NC_012982.1"/>
</dbReference>
<dbReference type="PROSITE" id="PS00630">
    <property type="entry name" value="IMP_2"/>
    <property type="match status" value="1"/>
</dbReference>
<keyword evidence="12" id="KW-1185">Reference proteome</keyword>
<dbReference type="InterPro" id="IPR020550">
    <property type="entry name" value="Inositol_monophosphatase_CS"/>
</dbReference>
<evidence type="ECO:0000256" key="1">
    <source>
        <dbReference type="ARBA" id="ARBA00001033"/>
    </source>
</evidence>
<dbReference type="Gene3D" id="3.30.540.10">
    <property type="entry name" value="Fructose-1,6-Bisphosphatase, subunit A, domain 1"/>
    <property type="match status" value="1"/>
</dbReference>
<name>C6XRN3_HIRBI</name>
<dbReference type="EC" id="3.1.3.25" evidence="4 10"/>
<dbReference type="GO" id="GO:0046854">
    <property type="term" value="P:phosphatidylinositol phosphate biosynthetic process"/>
    <property type="evidence" value="ECO:0007669"/>
    <property type="project" value="InterPro"/>
</dbReference>
<dbReference type="Pfam" id="PF00459">
    <property type="entry name" value="Inositol_P"/>
    <property type="match status" value="1"/>
</dbReference>
<evidence type="ECO:0000313" key="12">
    <source>
        <dbReference type="Proteomes" id="UP000002745"/>
    </source>
</evidence>
<organism evidence="11 12">
    <name type="scientific">Hirschia baltica (strain ATCC 49814 / DSM 5838 / IFAM 1418)</name>
    <dbReference type="NCBI Taxonomy" id="582402"/>
    <lineage>
        <taxon>Bacteria</taxon>
        <taxon>Pseudomonadati</taxon>
        <taxon>Pseudomonadota</taxon>
        <taxon>Alphaproteobacteria</taxon>
        <taxon>Hyphomonadales</taxon>
        <taxon>Hyphomonadaceae</taxon>
        <taxon>Hirschia</taxon>
    </lineage>
</organism>
<dbReference type="InterPro" id="IPR022337">
    <property type="entry name" value="Inositol_monophosphatase_SuhB"/>
</dbReference>
<evidence type="ECO:0000256" key="2">
    <source>
        <dbReference type="ARBA" id="ARBA00001946"/>
    </source>
</evidence>
<dbReference type="CDD" id="cd01639">
    <property type="entry name" value="IMPase"/>
    <property type="match status" value="1"/>
</dbReference>
<dbReference type="AlphaFoldDB" id="C6XRN3"/>
<dbReference type="SUPFAM" id="SSF56655">
    <property type="entry name" value="Carbohydrate phosphatase"/>
    <property type="match status" value="1"/>
</dbReference>
<feature type="binding site" evidence="9">
    <location>
        <position position="89"/>
    </location>
    <ligand>
        <name>Mg(2+)</name>
        <dbReference type="ChEBI" id="CHEBI:18420"/>
        <label>1</label>
        <note>catalytic</note>
    </ligand>
</feature>
<dbReference type="GO" id="GO:0008934">
    <property type="term" value="F:inositol monophosphate 1-phosphatase activity"/>
    <property type="evidence" value="ECO:0007669"/>
    <property type="project" value="InterPro"/>
</dbReference>
<comment type="similarity">
    <text evidence="3 10">Belongs to the inositol monophosphatase superfamily.</text>
</comment>
<comment type="cofactor">
    <cofactor evidence="2 9 10">
        <name>Mg(2+)</name>
        <dbReference type="ChEBI" id="CHEBI:18420"/>
    </cofactor>
</comment>
<accession>C6XRN3</accession>
<dbReference type="HOGENOM" id="CLU_044118_0_4_5"/>
<dbReference type="InterPro" id="IPR020583">
    <property type="entry name" value="Inositol_monoP_metal-BS"/>
</dbReference>
<dbReference type="GO" id="GO:0007165">
    <property type="term" value="P:signal transduction"/>
    <property type="evidence" value="ECO:0007669"/>
    <property type="project" value="TreeGrafter"/>
</dbReference>
<reference evidence="12" key="1">
    <citation type="journal article" date="2011" name="J. Bacteriol.">
        <title>Genome sequences of eight morphologically diverse alphaproteobacteria.</title>
        <authorList>
            <consortium name="US DOE Joint Genome Institute"/>
            <person name="Brown P.J."/>
            <person name="Kysela D.T."/>
            <person name="Buechlein A."/>
            <person name="Hemmerich C."/>
            <person name="Brun Y.V."/>
        </authorList>
    </citation>
    <scope>NUCLEOTIDE SEQUENCE [LARGE SCALE GENOMIC DNA]</scope>
    <source>
        <strain evidence="12">ATCC 49814 / DSM 5838 / IFAM 1418</strain>
    </source>
</reference>
<evidence type="ECO:0000256" key="7">
    <source>
        <dbReference type="ARBA" id="ARBA00022801"/>
    </source>
</evidence>
<dbReference type="PANTHER" id="PTHR20854">
    <property type="entry name" value="INOSITOL MONOPHOSPHATASE"/>
    <property type="match status" value="1"/>
</dbReference>
<dbReference type="InterPro" id="IPR000760">
    <property type="entry name" value="Inositol_monophosphatase-like"/>
</dbReference>
<dbReference type="STRING" id="582402.Hbal_2975"/>
<evidence type="ECO:0000256" key="8">
    <source>
        <dbReference type="ARBA" id="ARBA00022842"/>
    </source>
</evidence>